<dbReference type="InterPro" id="IPR015797">
    <property type="entry name" value="NUDIX_hydrolase-like_dom_sf"/>
</dbReference>
<dbReference type="AlphaFoldDB" id="A0A0G4B6J1"/>
<dbReference type="GO" id="GO:0004452">
    <property type="term" value="F:isopentenyl-diphosphate delta-isomerase activity"/>
    <property type="evidence" value="ECO:0007669"/>
    <property type="project" value="UniProtKB-EC"/>
</dbReference>
<feature type="domain" description="Nudix hydrolase" evidence="1">
    <location>
        <begin position="26"/>
        <end position="159"/>
    </location>
</feature>
<sequence length="167" mass="19318">MSKITIVDENDDVIGIKERDEVTSADIYRATGLWITNSKGEILLAQRSFNKSHSPGKWAPAVAGTVEENESYEQNIYKEAEEEMGIVDIKFELGPKWRTSNKYNYFAQIFTVVLDWPLEKFKVDYREAEQIKWFRKDELIKEITACPRNFTSAAPRMLSVNIKIESD</sequence>
<dbReference type="EMBL" id="CP011213">
    <property type="protein sequence ID" value="AKM82627.1"/>
    <property type="molecule type" value="Genomic_DNA"/>
</dbReference>
<dbReference type="PANTHER" id="PTHR10885:SF0">
    <property type="entry name" value="ISOPENTENYL-DIPHOSPHATE DELTA-ISOMERASE"/>
    <property type="match status" value="1"/>
</dbReference>
<gene>
    <name evidence="2" type="ORF">UT28_C0001G0850</name>
</gene>
<dbReference type="Pfam" id="PF00293">
    <property type="entry name" value="NUDIX"/>
    <property type="match status" value="1"/>
</dbReference>
<evidence type="ECO:0000313" key="2">
    <source>
        <dbReference type="EMBL" id="AKM82627.1"/>
    </source>
</evidence>
<dbReference type="KEGG" id="bbgw:UT28_C0001G0850"/>
<dbReference type="Gene3D" id="3.90.79.10">
    <property type="entry name" value="Nucleoside Triphosphate Pyrophosphohydrolase"/>
    <property type="match status" value="1"/>
</dbReference>
<accession>A0A0G4B6J1</accession>
<keyword evidence="2" id="KW-0413">Isomerase</keyword>
<evidence type="ECO:0000313" key="3">
    <source>
        <dbReference type="Proteomes" id="UP000035648"/>
    </source>
</evidence>
<dbReference type="PANTHER" id="PTHR10885">
    <property type="entry name" value="ISOPENTENYL-DIPHOSPHATE DELTA-ISOMERASE"/>
    <property type="match status" value="1"/>
</dbReference>
<protein>
    <submittedName>
        <fullName evidence="2">Isopentenyl-diphosphate delta-isomerase, isopentenyl-diphosphate delta-isomerase</fullName>
        <ecNumber evidence="2">5.3.3.2</ecNumber>
    </submittedName>
</protein>
<dbReference type="STRING" id="1618337.UT28_C0001G0850"/>
<organism evidence="2 3">
    <name type="scientific">Berkelbacteria bacterium GW2011_GWE1_39_12</name>
    <dbReference type="NCBI Taxonomy" id="1618337"/>
    <lineage>
        <taxon>Bacteria</taxon>
        <taxon>Candidatus Berkelbacteria</taxon>
    </lineage>
</organism>
<dbReference type="SUPFAM" id="SSF55811">
    <property type="entry name" value="Nudix"/>
    <property type="match status" value="1"/>
</dbReference>
<dbReference type="InterPro" id="IPR000086">
    <property type="entry name" value="NUDIX_hydrolase_dom"/>
</dbReference>
<dbReference type="PROSITE" id="PS51462">
    <property type="entry name" value="NUDIX"/>
    <property type="match status" value="1"/>
</dbReference>
<dbReference type="EC" id="5.3.3.2" evidence="2"/>
<name>A0A0G4B6J1_9BACT</name>
<proteinExistence type="predicted"/>
<dbReference type="Proteomes" id="UP000035648">
    <property type="component" value="Chromosome"/>
</dbReference>
<reference evidence="2 3" key="1">
    <citation type="journal article" date="2015" name="Nature">
        <title>rRNA introns, odd ribosomes, and small enigmatic genomes across a large radiation of phyla.</title>
        <authorList>
            <person name="Brown C.T."/>
            <person name="Hug L.A."/>
            <person name="Thomas B.C."/>
            <person name="Sharon I."/>
            <person name="Castelle C.J."/>
            <person name="Singh A."/>
            <person name="Wilkins M.J."/>
            <person name="Williams K.H."/>
            <person name="Banfield J.F."/>
        </authorList>
    </citation>
    <scope>NUCLEOTIDE SEQUENCE [LARGE SCALE GENOMIC DNA]</scope>
</reference>
<evidence type="ECO:0000259" key="1">
    <source>
        <dbReference type="PROSITE" id="PS51462"/>
    </source>
</evidence>